<comment type="caution">
    <text evidence="5">The sequence shown here is derived from an EMBL/GenBank/DDBJ whole genome shotgun (WGS) entry which is preliminary data.</text>
</comment>
<dbReference type="InterPro" id="IPR017871">
    <property type="entry name" value="ABC_transporter-like_CS"/>
</dbReference>
<dbReference type="PANTHER" id="PTHR43023:SF6">
    <property type="entry name" value="INTERMEMBRANE PHOSPHOLIPID TRANSPORT SYSTEM ATP-BINDING PROTEIN MLAF"/>
    <property type="match status" value="1"/>
</dbReference>
<dbReference type="PROSITE" id="PS50893">
    <property type="entry name" value="ABC_TRANSPORTER_2"/>
    <property type="match status" value="1"/>
</dbReference>
<dbReference type="CDD" id="cd03261">
    <property type="entry name" value="ABC_Org_Solvent_Resistant"/>
    <property type="match status" value="1"/>
</dbReference>
<evidence type="ECO:0000256" key="3">
    <source>
        <dbReference type="ARBA" id="ARBA00022840"/>
    </source>
</evidence>
<keyword evidence="1" id="KW-0813">Transport</keyword>
<evidence type="ECO:0000256" key="2">
    <source>
        <dbReference type="ARBA" id="ARBA00022741"/>
    </source>
</evidence>
<dbReference type="SMART" id="SM00382">
    <property type="entry name" value="AAA"/>
    <property type="match status" value="1"/>
</dbReference>
<proteinExistence type="predicted"/>
<dbReference type="PROSITE" id="PS00211">
    <property type="entry name" value="ABC_TRANSPORTER_1"/>
    <property type="match status" value="1"/>
</dbReference>
<reference evidence="5 6" key="1">
    <citation type="submission" date="2019-07" db="EMBL/GenBank/DDBJ databases">
        <title>Reclasification of Spiribacter aquaticus.</title>
        <authorList>
            <person name="Leon M.J."/>
            <person name="Sanchez-Porro C."/>
            <person name="Ventosa A."/>
        </authorList>
    </citation>
    <scope>NUCLEOTIDE SEQUENCE [LARGE SCALE GENOMIC DNA]</scope>
    <source>
        <strain evidence="5 6">SP30</strain>
    </source>
</reference>
<dbReference type="Gene3D" id="3.40.50.300">
    <property type="entry name" value="P-loop containing nucleotide triphosphate hydrolases"/>
    <property type="match status" value="1"/>
</dbReference>
<evidence type="ECO:0000256" key="1">
    <source>
        <dbReference type="ARBA" id="ARBA00022448"/>
    </source>
</evidence>
<evidence type="ECO:0000313" key="5">
    <source>
        <dbReference type="EMBL" id="TVO64434.1"/>
    </source>
</evidence>
<keyword evidence="6" id="KW-1185">Reference proteome</keyword>
<evidence type="ECO:0000259" key="4">
    <source>
        <dbReference type="PROSITE" id="PS50893"/>
    </source>
</evidence>
<dbReference type="Proteomes" id="UP000316688">
    <property type="component" value="Unassembled WGS sequence"/>
</dbReference>
<keyword evidence="3 5" id="KW-0067">ATP-binding</keyword>
<dbReference type="GO" id="GO:0016887">
    <property type="term" value="F:ATP hydrolysis activity"/>
    <property type="evidence" value="ECO:0007669"/>
    <property type="project" value="InterPro"/>
</dbReference>
<sequence>MPVTQSEALIDLSGVVFSRGSNRLFNGVDLQVRRGEVVAIMGPSGTGKTTLLRLIGGQLRAAAGRVAVDGQAVDQLSRRDLYRLRRRMGVLFQSGALFTDMTCFENVAFPLREHTDLPEMLIRTVVLMKLEAVGLRGARDLYPGELSGGMSRRVSLARALALDPEIILYDEPFAGQDPISMGALMQLIRQLNDALGLTSVVVSHDVDETLRIADRAYVISGGEVIASGTPEALRHSESRWVDQFLNALPDGPVPFHYPAPPIAEDLRGADR</sequence>
<organism evidence="5 6">
    <name type="scientific">Spiribacter aquaticus</name>
    <dbReference type="NCBI Taxonomy" id="1935996"/>
    <lineage>
        <taxon>Bacteria</taxon>
        <taxon>Pseudomonadati</taxon>
        <taxon>Pseudomonadota</taxon>
        <taxon>Gammaproteobacteria</taxon>
        <taxon>Chromatiales</taxon>
        <taxon>Ectothiorhodospiraceae</taxon>
        <taxon>Spiribacter</taxon>
    </lineage>
</organism>
<dbReference type="AlphaFoldDB" id="A0A557RGZ3"/>
<feature type="domain" description="ABC transporter" evidence="4">
    <location>
        <begin position="10"/>
        <end position="246"/>
    </location>
</feature>
<name>A0A557RGZ3_9GAMM</name>
<dbReference type="InterPro" id="IPR003593">
    <property type="entry name" value="AAA+_ATPase"/>
</dbReference>
<dbReference type="EMBL" id="VMKP01000003">
    <property type="protein sequence ID" value="TVO64434.1"/>
    <property type="molecule type" value="Genomic_DNA"/>
</dbReference>
<gene>
    <name evidence="5" type="ORF">FPL11_07180</name>
</gene>
<dbReference type="InterPro" id="IPR003439">
    <property type="entry name" value="ABC_transporter-like_ATP-bd"/>
</dbReference>
<dbReference type="Pfam" id="PF00005">
    <property type="entry name" value="ABC_tran"/>
    <property type="match status" value="1"/>
</dbReference>
<protein>
    <submittedName>
        <fullName evidence="5">ABC transporter ATP-binding protein</fullName>
    </submittedName>
</protein>
<evidence type="ECO:0000313" key="6">
    <source>
        <dbReference type="Proteomes" id="UP000316688"/>
    </source>
</evidence>
<dbReference type="RefSeq" id="WP_144348020.1">
    <property type="nucleotide sequence ID" value="NZ_VMKP01000003.1"/>
</dbReference>
<keyword evidence="2" id="KW-0547">Nucleotide-binding</keyword>
<accession>A0A557RGZ3</accession>
<dbReference type="PANTHER" id="PTHR43023">
    <property type="entry name" value="PROTEIN TRIGALACTOSYLDIACYLGLYCEROL 3, CHLOROPLASTIC"/>
    <property type="match status" value="1"/>
</dbReference>
<dbReference type="GO" id="GO:0005524">
    <property type="term" value="F:ATP binding"/>
    <property type="evidence" value="ECO:0007669"/>
    <property type="project" value="UniProtKB-KW"/>
</dbReference>
<dbReference type="SUPFAM" id="SSF52540">
    <property type="entry name" value="P-loop containing nucleoside triphosphate hydrolases"/>
    <property type="match status" value="1"/>
</dbReference>
<dbReference type="InterPro" id="IPR027417">
    <property type="entry name" value="P-loop_NTPase"/>
</dbReference>